<dbReference type="FunFam" id="3.40.120.10:FF:000013">
    <property type="entry name" value="Phosphoacetylglucosamine mutase"/>
    <property type="match status" value="1"/>
</dbReference>
<organism evidence="14 15">
    <name type="scientific">Striga asiatica</name>
    <name type="common">Asiatic witchweed</name>
    <name type="synonym">Buchnera asiatica</name>
    <dbReference type="NCBI Taxonomy" id="4170"/>
    <lineage>
        <taxon>Eukaryota</taxon>
        <taxon>Viridiplantae</taxon>
        <taxon>Streptophyta</taxon>
        <taxon>Embryophyta</taxon>
        <taxon>Tracheophyta</taxon>
        <taxon>Spermatophyta</taxon>
        <taxon>Magnoliopsida</taxon>
        <taxon>eudicotyledons</taxon>
        <taxon>Gunneridae</taxon>
        <taxon>Pentapetalae</taxon>
        <taxon>asterids</taxon>
        <taxon>lamiids</taxon>
        <taxon>Lamiales</taxon>
        <taxon>Orobanchaceae</taxon>
        <taxon>Buchnereae</taxon>
        <taxon>Striga</taxon>
    </lineage>
</organism>
<dbReference type="OrthoDB" id="1928at2759"/>
<evidence type="ECO:0000256" key="2">
    <source>
        <dbReference type="ARBA" id="ARBA00001946"/>
    </source>
</evidence>
<protein>
    <recommendedName>
        <fullName evidence="11">Phosphoacetylglucosamine mutase</fullName>
        <ecNumber evidence="5">5.4.2.3</ecNumber>
    </recommendedName>
    <alternativeName>
        <fullName evidence="10">Acetylglucosamine phosphomutase</fullName>
    </alternativeName>
    <alternativeName>
        <fullName evidence="9">N-acetylglucosamine-phosphate mutase</fullName>
    </alternativeName>
</protein>
<evidence type="ECO:0000256" key="7">
    <source>
        <dbReference type="ARBA" id="ARBA00022842"/>
    </source>
</evidence>
<dbReference type="GO" id="GO:0046872">
    <property type="term" value="F:metal ion binding"/>
    <property type="evidence" value="ECO:0007669"/>
    <property type="project" value="UniProtKB-KW"/>
</dbReference>
<evidence type="ECO:0000259" key="12">
    <source>
        <dbReference type="Pfam" id="PF02878"/>
    </source>
</evidence>
<evidence type="ECO:0000256" key="6">
    <source>
        <dbReference type="ARBA" id="ARBA00022723"/>
    </source>
</evidence>
<evidence type="ECO:0000259" key="13">
    <source>
        <dbReference type="Pfam" id="PF21404"/>
    </source>
</evidence>
<evidence type="ECO:0000256" key="11">
    <source>
        <dbReference type="ARBA" id="ARBA00070218"/>
    </source>
</evidence>
<evidence type="ECO:0000256" key="8">
    <source>
        <dbReference type="ARBA" id="ARBA00023235"/>
    </source>
</evidence>
<dbReference type="PANTHER" id="PTHR45955">
    <property type="entry name" value="PHOSPHOACETYLGLUCOSAMINE MUTASE"/>
    <property type="match status" value="1"/>
</dbReference>
<sequence length="475" mass="51967">MAPRGSEPTHHCLSQAVYRVGILAALRSIQTRSTIGLMITTSHNTVTDNGIKGADPSGGMLTQQWEPFADDVADSIFANATDPLALIQLLDDFVKKETIKLEGAPAAEVFLGRDTRPSGMFLVEAAKQGIKSIIGVPVSDIGVVTTPQLHWMVRAKNKGMEAHEKNYYDQLLTSFSITLLENISNNVNDKLIVDGADGVGGQNILQLMSKLSNLTIDVRNFGDGVINEGAGVDYVQKEKIVPRGIGPAYAGMRCASLDGDADRLIYFSVLPNSYKIDLVDGDKILSLFALFLKDQLSIFNGPEVGKNANNSYQTSLALVQTAYANGASTDYLKQLGLEVVLTPTGVKYLHEKAAEFDIGIYFEANGHGAILFSDNFLSWLETKNNELSSSSSEGSDQHKAALRLLAVSKLINQAVVDAILQHMGWSIHKWNGLYQDLPSRQLKLNIYEEGALYDPQEQKMWLGCMLKHLHKKQPI</sequence>
<dbReference type="GO" id="GO:0006048">
    <property type="term" value="P:UDP-N-acetylglucosamine biosynthetic process"/>
    <property type="evidence" value="ECO:0007669"/>
    <property type="project" value="TreeGrafter"/>
</dbReference>
<proteinExistence type="inferred from homology"/>
<dbReference type="GO" id="GO:0004610">
    <property type="term" value="F:phosphoacetylglucosamine mutase activity"/>
    <property type="evidence" value="ECO:0007669"/>
    <property type="project" value="UniProtKB-EC"/>
</dbReference>
<keyword evidence="8" id="KW-0413">Isomerase</keyword>
<dbReference type="Pfam" id="PF21404">
    <property type="entry name" value="AMG1_III"/>
    <property type="match status" value="1"/>
</dbReference>
<dbReference type="FunFam" id="3.40.120.10:FF:000054">
    <property type="entry name" value="Phosphoacetylglucosamine mutase"/>
    <property type="match status" value="1"/>
</dbReference>
<dbReference type="InterPro" id="IPR005844">
    <property type="entry name" value="A-D-PHexomutase_a/b/a-I"/>
</dbReference>
<comment type="caution">
    <text evidence="14">The sequence shown here is derived from an EMBL/GenBank/DDBJ whole genome shotgun (WGS) entry which is preliminary data.</text>
</comment>
<evidence type="ECO:0000313" key="15">
    <source>
        <dbReference type="Proteomes" id="UP000325081"/>
    </source>
</evidence>
<dbReference type="PANTHER" id="PTHR45955:SF1">
    <property type="entry name" value="PHOSPHOACETYLGLUCOSAMINE MUTASE"/>
    <property type="match status" value="1"/>
</dbReference>
<dbReference type="InterPro" id="IPR049022">
    <property type="entry name" value="AMG1_III"/>
</dbReference>
<evidence type="ECO:0000256" key="5">
    <source>
        <dbReference type="ARBA" id="ARBA00012731"/>
    </source>
</evidence>
<feature type="domain" description="Alpha-D-phosphohexomutase alpha/beta/alpha" evidence="12">
    <location>
        <begin position="104"/>
        <end position="157"/>
    </location>
</feature>
<dbReference type="EC" id="5.4.2.3" evidence="5"/>
<dbReference type="InterPro" id="IPR016055">
    <property type="entry name" value="A-D-PHexomutase_a/b/a-I/II/III"/>
</dbReference>
<accession>A0A5A7PFG9</accession>
<dbReference type="Gene3D" id="3.40.120.10">
    <property type="entry name" value="Alpha-D-Glucose-1,6-Bisphosphate, subunit A, domain 3"/>
    <property type="match status" value="2"/>
</dbReference>
<comment type="similarity">
    <text evidence="4">Belongs to the phosphohexose mutase family.</text>
</comment>
<evidence type="ECO:0000313" key="14">
    <source>
        <dbReference type="EMBL" id="GER31490.1"/>
    </source>
</evidence>
<dbReference type="Proteomes" id="UP000325081">
    <property type="component" value="Unassembled WGS sequence"/>
</dbReference>
<name>A0A5A7PFG9_STRAF</name>
<evidence type="ECO:0000256" key="9">
    <source>
        <dbReference type="ARBA" id="ARBA00031926"/>
    </source>
</evidence>
<dbReference type="Pfam" id="PF02878">
    <property type="entry name" value="PGM_PMM_I"/>
    <property type="match status" value="1"/>
</dbReference>
<feature type="domain" description="Phosphoacetylglucosamine mutase AMG1" evidence="13">
    <location>
        <begin position="280"/>
        <end position="420"/>
    </location>
</feature>
<comment type="cofactor">
    <cofactor evidence="2">
        <name>Mg(2+)</name>
        <dbReference type="ChEBI" id="CHEBI:18420"/>
    </cofactor>
</comment>
<gene>
    <name evidence="14" type="ORF">STAS_07497</name>
</gene>
<dbReference type="AlphaFoldDB" id="A0A5A7PFG9"/>
<evidence type="ECO:0000256" key="1">
    <source>
        <dbReference type="ARBA" id="ARBA00000558"/>
    </source>
</evidence>
<comment type="catalytic activity">
    <reaction evidence="1">
        <text>N-acetyl-alpha-D-glucosamine 1-phosphate = N-acetyl-D-glucosamine 6-phosphate</text>
        <dbReference type="Rhea" id="RHEA:23804"/>
        <dbReference type="ChEBI" id="CHEBI:57513"/>
        <dbReference type="ChEBI" id="CHEBI:57776"/>
        <dbReference type="EC" id="5.4.2.3"/>
    </reaction>
</comment>
<dbReference type="SUPFAM" id="SSF53738">
    <property type="entry name" value="Phosphoglucomutase, first 3 domains"/>
    <property type="match status" value="4"/>
</dbReference>
<evidence type="ECO:0000256" key="3">
    <source>
        <dbReference type="ARBA" id="ARBA00004865"/>
    </source>
</evidence>
<keyword evidence="15" id="KW-1185">Reference proteome</keyword>
<evidence type="ECO:0000256" key="4">
    <source>
        <dbReference type="ARBA" id="ARBA00010231"/>
    </source>
</evidence>
<feature type="non-terminal residue" evidence="14">
    <location>
        <position position="475"/>
    </location>
</feature>
<keyword evidence="7" id="KW-0460">Magnesium</keyword>
<dbReference type="EMBL" id="BKCP01004483">
    <property type="protein sequence ID" value="GER31490.1"/>
    <property type="molecule type" value="Genomic_DNA"/>
</dbReference>
<dbReference type="GO" id="GO:0005975">
    <property type="term" value="P:carbohydrate metabolic process"/>
    <property type="evidence" value="ECO:0007669"/>
    <property type="project" value="InterPro"/>
</dbReference>
<reference evidence="15" key="1">
    <citation type="journal article" date="2019" name="Curr. Biol.">
        <title>Genome Sequence of Striga asiatica Provides Insight into the Evolution of Plant Parasitism.</title>
        <authorList>
            <person name="Yoshida S."/>
            <person name="Kim S."/>
            <person name="Wafula E.K."/>
            <person name="Tanskanen J."/>
            <person name="Kim Y.M."/>
            <person name="Honaas L."/>
            <person name="Yang Z."/>
            <person name="Spallek T."/>
            <person name="Conn C.E."/>
            <person name="Ichihashi Y."/>
            <person name="Cheong K."/>
            <person name="Cui S."/>
            <person name="Der J.P."/>
            <person name="Gundlach H."/>
            <person name="Jiao Y."/>
            <person name="Hori C."/>
            <person name="Ishida J.K."/>
            <person name="Kasahara H."/>
            <person name="Kiba T."/>
            <person name="Kim M.S."/>
            <person name="Koo N."/>
            <person name="Laohavisit A."/>
            <person name="Lee Y.H."/>
            <person name="Lumba S."/>
            <person name="McCourt P."/>
            <person name="Mortimer J.C."/>
            <person name="Mutuku J.M."/>
            <person name="Nomura T."/>
            <person name="Sasaki-Sekimoto Y."/>
            <person name="Seto Y."/>
            <person name="Wang Y."/>
            <person name="Wakatake T."/>
            <person name="Sakakibara H."/>
            <person name="Demura T."/>
            <person name="Yamaguchi S."/>
            <person name="Yoneyama K."/>
            <person name="Manabe R.I."/>
            <person name="Nelson D.C."/>
            <person name="Schulman A.H."/>
            <person name="Timko M.P."/>
            <person name="dePamphilis C.W."/>
            <person name="Choi D."/>
            <person name="Shirasu K."/>
        </authorList>
    </citation>
    <scope>NUCLEOTIDE SEQUENCE [LARGE SCALE GENOMIC DNA]</scope>
    <source>
        <strain evidence="15">cv. UVA1</strain>
    </source>
</reference>
<keyword evidence="6" id="KW-0479">Metal-binding</keyword>
<evidence type="ECO:0000256" key="10">
    <source>
        <dbReference type="ARBA" id="ARBA00032065"/>
    </source>
</evidence>
<comment type="pathway">
    <text evidence="3">Nucleotide-sugar biosynthesis; UDP-N-acetyl-alpha-D-glucosamine biosynthesis; N-acetyl-alpha-D-glucosamine 1-phosphate from alpha-D-glucosamine 6-phosphate (route I): step 2/2.</text>
</comment>